<dbReference type="EMBL" id="CADCVR010000080">
    <property type="protein sequence ID" value="CAA9510453.1"/>
    <property type="molecule type" value="Genomic_DNA"/>
</dbReference>
<evidence type="ECO:0000256" key="3">
    <source>
        <dbReference type="ARBA" id="ARBA00023014"/>
    </source>
</evidence>
<keyword evidence="5" id="KW-0830">Ubiquinone</keyword>
<keyword evidence="3" id="KW-0411">Iron-sulfur</keyword>
<gene>
    <name evidence="5" type="ORF">AVDCRST_MAG53-2572</name>
</gene>
<dbReference type="GO" id="GO:0051536">
    <property type="term" value="F:iron-sulfur cluster binding"/>
    <property type="evidence" value="ECO:0007669"/>
    <property type="project" value="UniProtKB-KW"/>
</dbReference>
<dbReference type="InterPro" id="IPR036249">
    <property type="entry name" value="Thioredoxin-like_sf"/>
</dbReference>
<dbReference type="SUPFAM" id="SSF52833">
    <property type="entry name" value="Thioredoxin-like"/>
    <property type="match status" value="1"/>
</dbReference>
<dbReference type="Pfam" id="PF01257">
    <property type="entry name" value="2Fe-2S_thioredx"/>
    <property type="match status" value="1"/>
</dbReference>
<dbReference type="GO" id="GO:0003954">
    <property type="term" value="F:NADH dehydrogenase activity"/>
    <property type="evidence" value="ECO:0007669"/>
    <property type="project" value="TreeGrafter"/>
</dbReference>
<keyword evidence="1" id="KW-0479">Metal-binding</keyword>
<dbReference type="InterPro" id="IPR041921">
    <property type="entry name" value="NuoE_N"/>
</dbReference>
<dbReference type="GO" id="GO:0046872">
    <property type="term" value="F:metal ion binding"/>
    <property type="evidence" value="ECO:0007669"/>
    <property type="project" value="UniProtKB-KW"/>
</dbReference>
<keyword evidence="2" id="KW-0408">Iron</keyword>
<evidence type="ECO:0000256" key="1">
    <source>
        <dbReference type="ARBA" id="ARBA00022723"/>
    </source>
</evidence>
<evidence type="ECO:0000256" key="2">
    <source>
        <dbReference type="ARBA" id="ARBA00023004"/>
    </source>
</evidence>
<dbReference type="Gene3D" id="1.10.10.1590">
    <property type="entry name" value="NADH-quinone oxidoreductase subunit E"/>
    <property type="match status" value="1"/>
</dbReference>
<keyword evidence="5" id="KW-0560">Oxidoreductase</keyword>
<dbReference type="PANTHER" id="PTHR10371:SF3">
    <property type="entry name" value="NADH DEHYDROGENASE [UBIQUINONE] FLAVOPROTEIN 2, MITOCHONDRIAL"/>
    <property type="match status" value="1"/>
</dbReference>
<dbReference type="AlphaFoldDB" id="A0A6J4T197"/>
<feature type="region of interest" description="Disordered" evidence="4">
    <location>
        <begin position="1"/>
        <end position="40"/>
    </location>
</feature>
<name>A0A6J4T197_9ACTN</name>
<dbReference type="PANTHER" id="PTHR10371">
    <property type="entry name" value="NADH DEHYDROGENASE UBIQUINONE FLAVOPROTEIN 2, MITOCHONDRIAL"/>
    <property type="match status" value="1"/>
</dbReference>
<evidence type="ECO:0000256" key="4">
    <source>
        <dbReference type="SAM" id="MobiDB-lite"/>
    </source>
</evidence>
<organism evidence="5">
    <name type="scientific">uncultured Solirubrobacteraceae bacterium</name>
    <dbReference type="NCBI Taxonomy" id="1162706"/>
    <lineage>
        <taxon>Bacteria</taxon>
        <taxon>Bacillati</taxon>
        <taxon>Actinomycetota</taxon>
        <taxon>Thermoleophilia</taxon>
        <taxon>Solirubrobacterales</taxon>
        <taxon>Solirubrobacteraceae</taxon>
        <taxon>environmental samples</taxon>
    </lineage>
</organism>
<dbReference type="InterPro" id="IPR042128">
    <property type="entry name" value="NuoE_dom"/>
</dbReference>
<proteinExistence type="predicted"/>
<reference evidence="5" key="1">
    <citation type="submission" date="2020-02" db="EMBL/GenBank/DDBJ databases">
        <authorList>
            <person name="Meier V. D."/>
        </authorList>
    </citation>
    <scope>NUCLEOTIDE SEQUENCE</scope>
    <source>
        <strain evidence="5">AVDCRST_MAG53</strain>
    </source>
</reference>
<sequence>MSHGTQEEPAPTGDLTLGQHVGSGEVPRYQGGSRTPGWDDAVDLTKDPAVIPDPATVHVPEELRAEIEAHMAKYPDERSAAIPALMAAQRRHVWCSPEAIEQVACVMRLTPGYLVAVASFYDMLETSPVGRHRVYVCTNISCSLRGADALLERVVEEVGDDPDFNVRSFECLGACDIAPMASVDDVYVGPVELDDVPALIGQVRSGAEVLPEKQILRRKSVDPNAGSTS</sequence>
<accession>A0A6J4T197</accession>
<dbReference type="EC" id="1.6.5.3" evidence="5"/>
<dbReference type="Gene3D" id="3.40.30.10">
    <property type="entry name" value="Glutaredoxin"/>
    <property type="match status" value="1"/>
</dbReference>
<evidence type="ECO:0000313" key="5">
    <source>
        <dbReference type="EMBL" id="CAA9510453.1"/>
    </source>
</evidence>
<dbReference type="CDD" id="cd03064">
    <property type="entry name" value="TRX_Fd_NuoE"/>
    <property type="match status" value="1"/>
</dbReference>
<protein>
    <submittedName>
        <fullName evidence="5">NADH-ubiquinone oxidoreductase chain E</fullName>
        <ecNumber evidence="5">1.6.5.3</ecNumber>
    </submittedName>
</protein>